<gene>
    <name evidence="1" type="primary">cmoB</name>
    <name evidence="1" type="ORF">PsAD2_04281</name>
</gene>
<dbReference type="CDD" id="cd02440">
    <property type="entry name" value="AdoMet_MTases"/>
    <property type="match status" value="1"/>
</dbReference>
<name>A0A165T320_9HYPH</name>
<dbReference type="AlphaFoldDB" id="A0A165T320"/>
<dbReference type="SUPFAM" id="SSF53335">
    <property type="entry name" value="S-adenosyl-L-methionine-dependent methyltransferases"/>
    <property type="match status" value="1"/>
</dbReference>
<dbReference type="Pfam" id="PF13489">
    <property type="entry name" value="Methyltransf_23"/>
    <property type="match status" value="1"/>
</dbReference>
<dbReference type="EMBL" id="LMCB01000152">
    <property type="protein sequence ID" value="KZL05356.1"/>
    <property type="molecule type" value="Genomic_DNA"/>
</dbReference>
<accession>A0A165T320</accession>
<organism evidence="1 2">
    <name type="scientific">Pseudovibrio axinellae</name>
    <dbReference type="NCBI Taxonomy" id="989403"/>
    <lineage>
        <taxon>Bacteria</taxon>
        <taxon>Pseudomonadati</taxon>
        <taxon>Pseudomonadota</taxon>
        <taxon>Alphaproteobacteria</taxon>
        <taxon>Hyphomicrobiales</taxon>
        <taxon>Stappiaceae</taxon>
        <taxon>Pseudovibrio</taxon>
    </lineage>
</organism>
<dbReference type="RefSeq" id="WP_068010486.1">
    <property type="nucleotide sequence ID" value="NZ_FOFM01000009.1"/>
</dbReference>
<evidence type="ECO:0000313" key="2">
    <source>
        <dbReference type="Proteomes" id="UP000076577"/>
    </source>
</evidence>
<evidence type="ECO:0000313" key="1">
    <source>
        <dbReference type="EMBL" id="KZL05356.1"/>
    </source>
</evidence>
<dbReference type="Proteomes" id="UP000076577">
    <property type="component" value="Unassembled WGS sequence"/>
</dbReference>
<dbReference type="InterPro" id="IPR029063">
    <property type="entry name" value="SAM-dependent_MTases_sf"/>
</dbReference>
<dbReference type="OrthoDB" id="7657751at2"/>
<protein>
    <submittedName>
        <fullName evidence="1">tRNA (Mo5U34)-methyltransferase</fullName>
    </submittedName>
</protein>
<keyword evidence="1" id="KW-0808">Transferase</keyword>
<sequence length="449" mass="51323">MLVSENTNFATDFEAGKQAALDGDIDKARELLRPLAEQHPHHSATFFLCQVEATKGSIVNCEKYHLTFLSKHPRHAGMRTISALINIARGDLDQAEKDLNIALATKPHHTRALRTLEQIKVMRLEAEIRQAIAILEPRQTTRATPQPQKIEAAMRLKKVPPINDWDKHAMQAKIAFFHNCQDVRRALSNFDAEFIESAVELGYCTWPRKIESYVRGRRVLDVGCGFGGYAVGYLCAGAQSYTGADPAMSLDTKRMRNKRVRKWVNMPWSARDIMTEIPDIELFQGSTRDLVGSRTFDVICLHNVTEHLLEIESVFHDISALLAKGGKVIFLHHNFYGWSGHHMPPHHPSIMDENNPEHMKFCDWKHINIVNQLPRDHYLHTNLNRIRIEELHELTQKFFRIEAWENRNSPAVVLERLTSQIVERVRVALPNISKSELEANAVFCVASKK</sequence>
<dbReference type="SUPFAM" id="SSF48452">
    <property type="entry name" value="TPR-like"/>
    <property type="match status" value="1"/>
</dbReference>
<dbReference type="STRING" id="989403.SAMN05421798_1091"/>
<dbReference type="InterPro" id="IPR011990">
    <property type="entry name" value="TPR-like_helical_dom_sf"/>
</dbReference>
<keyword evidence="2" id="KW-1185">Reference proteome</keyword>
<dbReference type="PATRIC" id="fig|989403.3.peg.4689"/>
<reference evidence="1 2" key="1">
    <citation type="journal article" date="2016" name="Front. Microbiol.">
        <title>Comparative Genomic Analysis Reveals a Diverse Repertoire of Genes Involved in Prokaryote-Eukaryote Interactions within the Pseudovibrio Genus.</title>
        <authorList>
            <person name="Romano S."/>
            <person name="Fernandez-Guerra A."/>
            <person name="Reen F.J."/>
            <person name="Glockner F.O."/>
            <person name="Crowley S.P."/>
            <person name="O'Sullivan O."/>
            <person name="Cotter P.D."/>
            <person name="Adams C."/>
            <person name="Dobson A.D."/>
            <person name="O'Gara F."/>
        </authorList>
    </citation>
    <scope>NUCLEOTIDE SEQUENCE [LARGE SCALE GENOMIC DNA]</scope>
    <source>
        <strain evidence="1 2">Ad2</strain>
    </source>
</reference>
<keyword evidence="1" id="KW-0489">Methyltransferase</keyword>
<dbReference type="Gene3D" id="3.40.50.150">
    <property type="entry name" value="Vaccinia Virus protein VP39"/>
    <property type="match status" value="1"/>
</dbReference>
<dbReference type="GO" id="GO:0032259">
    <property type="term" value="P:methylation"/>
    <property type="evidence" value="ECO:0007669"/>
    <property type="project" value="UniProtKB-KW"/>
</dbReference>
<proteinExistence type="predicted"/>
<comment type="caution">
    <text evidence="1">The sequence shown here is derived from an EMBL/GenBank/DDBJ whole genome shotgun (WGS) entry which is preliminary data.</text>
</comment>
<dbReference type="Gene3D" id="1.25.40.10">
    <property type="entry name" value="Tetratricopeptide repeat domain"/>
    <property type="match status" value="1"/>
</dbReference>
<dbReference type="GO" id="GO:0008168">
    <property type="term" value="F:methyltransferase activity"/>
    <property type="evidence" value="ECO:0007669"/>
    <property type="project" value="UniProtKB-KW"/>
</dbReference>